<dbReference type="InterPro" id="IPR035476">
    <property type="entry name" value="SIS_PGI_1"/>
</dbReference>
<evidence type="ECO:0000256" key="6">
    <source>
        <dbReference type="ARBA" id="ARBA00029321"/>
    </source>
</evidence>
<evidence type="ECO:0000256" key="5">
    <source>
        <dbReference type="ARBA" id="ARBA00023235"/>
    </source>
</evidence>
<dbReference type="PANTHER" id="PTHR11469">
    <property type="entry name" value="GLUCOSE-6-PHOSPHATE ISOMERASE"/>
    <property type="match status" value="1"/>
</dbReference>
<keyword evidence="3 7" id="KW-0312">Gluconeogenesis</keyword>
<reference evidence="9 10" key="1">
    <citation type="submission" date="2022-06" db="EMBL/GenBank/DDBJ databases">
        <authorList>
            <person name="Jeon C.O."/>
        </authorList>
    </citation>
    <scope>NUCLEOTIDE SEQUENCE [LARGE SCALE GENOMIC DNA]</scope>
    <source>
        <strain evidence="9 10">KCTC 13943</strain>
    </source>
</reference>
<dbReference type="PROSITE" id="PS00765">
    <property type="entry name" value="P_GLUCOSE_ISOMERASE_1"/>
    <property type="match status" value="1"/>
</dbReference>
<evidence type="ECO:0000256" key="2">
    <source>
        <dbReference type="ARBA" id="ARBA00006604"/>
    </source>
</evidence>
<dbReference type="PRINTS" id="PR00662">
    <property type="entry name" value="G6PISOMERASE"/>
</dbReference>
<comment type="caution">
    <text evidence="9">The sequence shown here is derived from an EMBL/GenBank/DDBJ whole genome shotgun (WGS) entry which is preliminary data.</text>
</comment>
<comment type="subcellular location">
    <subcellularLocation>
        <location evidence="7">Cytoplasm</location>
    </subcellularLocation>
</comment>
<dbReference type="HAMAP" id="MF_00473">
    <property type="entry name" value="G6P_isomerase"/>
    <property type="match status" value="1"/>
</dbReference>
<dbReference type="CDD" id="cd05015">
    <property type="entry name" value="SIS_PGI_1"/>
    <property type="match status" value="1"/>
</dbReference>
<dbReference type="PROSITE" id="PS00174">
    <property type="entry name" value="P_GLUCOSE_ISOMERASE_2"/>
    <property type="match status" value="1"/>
</dbReference>
<feature type="active site" description="Proton donor" evidence="7">
    <location>
        <position position="290"/>
    </location>
</feature>
<comment type="pathway">
    <text evidence="7">Carbohydrate biosynthesis; gluconeogenesis.</text>
</comment>
<evidence type="ECO:0000313" key="9">
    <source>
        <dbReference type="EMBL" id="MCM2531203.1"/>
    </source>
</evidence>
<protein>
    <recommendedName>
        <fullName evidence="7">Glucose-6-phosphate isomerase</fullName>
        <shortName evidence="7">GPI</shortName>
        <ecNumber evidence="7">5.3.1.9</ecNumber>
    </recommendedName>
    <alternativeName>
        <fullName evidence="7">Phosphoglucose isomerase</fullName>
        <shortName evidence="7">PGI</shortName>
    </alternativeName>
    <alternativeName>
        <fullName evidence="7">Phosphohexose isomerase</fullName>
        <shortName evidence="7">PHI</shortName>
    </alternativeName>
</protein>
<comment type="catalytic activity">
    <reaction evidence="6 7 8">
        <text>alpha-D-glucose 6-phosphate = beta-D-fructose 6-phosphate</text>
        <dbReference type="Rhea" id="RHEA:11816"/>
        <dbReference type="ChEBI" id="CHEBI:57634"/>
        <dbReference type="ChEBI" id="CHEBI:58225"/>
        <dbReference type="EC" id="5.3.1.9"/>
    </reaction>
</comment>
<keyword evidence="4 7" id="KW-0324">Glycolysis</keyword>
<dbReference type="InterPro" id="IPR046348">
    <property type="entry name" value="SIS_dom_sf"/>
</dbReference>
<evidence type="ECO:0000313" key="10">
    <source>
        <dbReference type="Proteomes" id="UP001523262"/>
    </source>
</evidence>
<dbReference type="Pfam" id="PF00342">
    <property type="entry name" value="PGI"/>
    <property type="match status" value="1"/>
</dbReference>
<gene>
    <name evidence="7" type="primary">pgi</name>
    <name evidence="9" type="ORF">NDK43_00535</name>
</gene>
<organism evidence="9 10">
    <name type="scientific">Neobacillus pocheonensis</name>
    <dbReference type="NCBI Taxonomy" id="363869"/>
    <lineage>
        <taxon>Bacteria</taxon>
        <taxon>Bacillati</taxon>
        <taxon>Bacillota</taxon>
        <taxon>Bacilli</taxon>
        <taxon>Bacillales</taxon>
        <taxon>Bacillaceae</taxon>
        <taxon>Neobacillus</taxon>
    </lineage>
</organism>
<dbReference type="NCBIfam" id="NF010697">
    <property type="entry name" value="PRK14097.1"/>
    <property type="match status" value="1"/>
</dbReference>
<name>A0ABT0W6G6_9BACI</name>
<dbReference type="EC" id="5.3.1.9" evidence="7"/>
<dbReference type="SUPFAM" id="SSF53697">
    <property type="entry name" value="SIS domain"/>
    <property type="match status" value="1"/>
</dbReference>
<comment type="similarity">
    <text evidence="2 7 8">Belongs to the GPI family.</text>
</comment>
<comment type="caution">
    <text evidence="7">Lacks conserved residue(s) required for the propagation of feature annotation.</text>
</comment>
<dbReference type="PROSITE" id="PS51463">
    <property type="entry name" value="P_GLUCOSE_ISOMERASE_3"/>
    <property type="match status" value="1"/>
</dbReference>
<feature type="active site" evidence="7">
    <location>
        <position position="425"/>
    </location>
</feature>
<evidence type="ECO:0000256" key="3">
    <source>
        <dbReference type="ARBA" id="ARBA00022432"/>
    </source>
</evidence>
<proteinExistence type="inferred from homology"/>
<keyword evidence="10" id="KW-1185">Reference proteome</keyword>
<keyword evidence="5 7" id="KW-0413">Isomerase</keyword>
<dbReference type="InterPro" id="IPR001672">
    <property type="entry name" value="G6P_Isomerase"/>
</dbReference>
<dbReference type="GO" id="GO:0004347">
    <property type="term" value="F:glucose-6-phosphate isomerase activity"/>
    <property type="evidence" value="ECO:0007669"/>
    <property type="project" value="UniProtKB-EC"/>
</dbReference>
<sequence length="449" mass="50351">MTHVRFDYSKALSFFGEHELTYLRDAVKVAHHSLHEKTGAGNDFLGWIDLPTNYDKEEFSRIQKSAEKIKSDSDVLLVIGIGGSYLGARAAVEMLQHSFYNALPKEKRTTPQIIFVGNSISSSYMTNVIDLLEGKDFSINVISKSGTTTEPAIAFRIFRKLLEEKYGKQEARKRIYATTDKARGALKTLSNEEGYETFVIPDDVGGRYSVLTAVGLLPIAASGANIEKMMEGAAKAQEDFSHSELEDNAAYQYAAVRNALYNKGKTIEMLINYEPGLQYFSEWWKQLFGESEGKDQKGIYPSSANFSTDLHSLGQYVQEGRRDLFETVIKVDKPRHELTIEKEENDLDGLNYLAGKTVDFVNNKAFEGTMLAHTDGGVPNLIVSIPEMDEYTFGYLVYFFEKACAMSGYLLGVNPFDQPGVEAYKVNMFALLGKPGFEEKKAELEKRLK</sequence>
<dbReference type="InterPro" id="IPR035482">
    <property type="entry name" value="SIS_PGI_2"/>
</dbReference>
<dbReference type="CDD" id="cd05016">
    <property type="entry name" value="SIS_PGI_2"/>
    <property type="match status" value="1"/>
</dbReference>
<evidence type="ECO:0000256" key="7">
    <source>
        <dbReference type="HAMAP-Rule" id="MF_00473"/>
    </source>
</evidence>
<keyword evidence="7" id="KW-0963">Cytoplasm</keyword>
<dbReference type="Proteomes" id="UP001523262">
    <property type="component" value="Unassembled WGS sequence"/>
</dbReference>
<evidence type="ECO:0000256" key="8">
    <source>
        <dbReference type="RuleBase" id="RU000612"/>
    </source>
</evidence>
<dbReference type="EMBL" id="JAMQCR010000001">
    <property type="protein sequence ID" value="MCM2531203.1"/>
    <property type="molecule type" value="Genomic_DNA"/>
</dbReference>
<dbReference type="InterPro" id="IPR018189">
    <property type="entry name" value="Phosphoglucose_isomerase_CS"/>
</dbReference>
<dbReference type="PANTHER" id="PTHR11469:SF1">
    <property type="entry name" value="GLUCOSE-6-PHOSPHATE ISOMERASE"/>
    <property type="match status" value="1"/>
</dbReference>
<dbReference type="Gene3D" id="3.40.50.10490">
    <property type="entry name" value="Glucose-6-phosphate isomerase like protein, domain 1"/>
    <property type="match status" value="3"/>
</dbReference>
<comment type="pathway">
    <text evidence="1 7 8">Carbohydrate degradation; glycolysis; D-glyceraldehyde 3-phosphate and glycerone phosphate from D-glucose: step 2/4.</text>
</comment>
<evidence type="ECO:0000256" key="4">
    <source>
        <dbReference type="ARBA" id="ARBA00023152"/>
    </source>
</evidence>
<comment type="function">
    <text evidence="7">Catalyzes the reversible isomerization of glucose-6-phosphate to fructose-6-phosphate.</text>
</comment>
<evidence type="ECO:0000256" key="1">
    <source>
        <dbReference type="ARBA" id="ARBA00004926"/>
    </source>
</evidence>
<accession>A0ABT0W6G6</accession>